<protein>
    <submittedName>
        <fullName evidence="1">Uncharacterized protein</fullName>
    </submittedName>
</protein>
<evidence type="ECO:0000313" key="1">
    <source>
        <dbReference type="EMBL" id="KAJ9052550.1"/>
    </source>
</evidence>
<name>A0ACC2RR57_9FUNG</name>
<reference evidence="1" key="1">
    <citation type="submission" date="2022-04" db="EMBL/GenBank/DDBJ databases">
        <title>Genome of the entomopathogenic fungus Entomophthora muscae.</title>
        <authorList>
            <person name="Elya C."/>
            <person name="Lovett B.R."/>
            <person name="Lee E."/>
            <person name="Macias A.M."/>
            <person name="Hajek A.E."/>
            <person name="De Bivort B.L."/>
            <person name="Kasson M.T."/>
            <person name="De Fine Licht H.H."/>
            <person name="Stajich J.E."/>
        </authorList>
    </citation>
    <scope>NUCLEOTIDE SEQUENCE</scope>
    <source>
        <strain evidence="1">Berkeley</strain>
    </source>
</reference>
<sequence length="62" mass="7006">MGYIYFFVGLGEFIGPIISGFLLDTYADYNLIIYLTIAGYTLAFISMCLVNFSIKVHPSERL</sequence>
<organism evidence="1 2">
    <name type="scientific">Entomophthora muscae</name>
    <dbReference type="NCBI Taxonomy" id="34485"/>
    <lineage>
        <taxon>Eukaryota</taxon>
        <taxon>Fungi</taxon>
        <taxon>Fungi incertae sedis</taxon>
        <taxon>Zoopagomycota</taxon>
        <taxon>Entomophthoromycotina</taxon>
        <taxon>Entomophthoromycetes</taxon>
        <taxon>Entomophthorales</taxon>
        <taxon>Entomophthoraceae</taxon>
        <taxon>Entomophthora</taxon>
    </lineage>
</organism>
<dbReference type="Proteomes" id="UP001165960">
    <property type="component" value="Unassembled WGS sequence"/>
</dbReference>
<keyword evidence="2" id="KW-1185">Reference proteome</keyword>
<proteinExistence type="predicted"/>
<evidence type="ECO:0000313" key="2">
    <source>
        <dbReference type="Proteomes" id="UP001165960"/>
    </source>
</evidence>
<comment type="caution">
    <text evidence="1">The sequence shown here is derived from an EMBL/GenBank/DDBJ whole genome shotgun (WGS) entry which is preliminary data.</text>
</comment>
<gene>
    <name evidence="1" type="ORF">DSO57_1033098</name>
</gene>
<accession>A0ACC2RR57</accession>
<dbReference type="EMBL" id="QTSX02006646">
    <property type="protein sequence ID" value="KAJ9052550.1"/>
    <property type="molecule type" value="Genomic_DNA"/>
</dbReference>